<keyword evidence="13" id="KW-1185">Reference proteome</keyword>
<dbReference type="PANTHER" id="PTHR34706">
    <property type="entry name" value="SLR1338 PROTEIN"/>
    <property type="match status" value="1"/>
</dbReference>
<comment type="catalytic activity">
    <reaction evidence="9">
        <text>L-seryl-[protein] + ATP = O-phospho-L-seryl-[protein] + ADP + H(+)</text>
        <dbReference type="Rhea" id="RHEA:17989"/>
        <dbReference type="Rhea" id="RHEA-COMP:9863"/>
        <dbReference type="Rhea" id="RHEA-COMP:11604"/>
        <dbReference type="ChEBI" id="CHEBI:15378"/>
        <dbReference type="ChEBI" id="CHEBI:29999"/>
        <dbReference type="ChEBI" id="CHEBI:30616"/>
        <dbReference type="ChEBI" id="CHEBI:83421"/>
        <dbReference type="ChEBI" id="CHEBI:456216"/>
        <dbReference type="EC" id="2.7.11.1"/>
    </reaction>
</comment>
<evidence type="ECO:0000256" key="6">
    <source>
        <dbReference type="ARBA" id="ARBA00030980"/>
    </source>
</evidence>
<evidence type="ECO:0000256" key="3">
    <source>
        <dbReference type="ARBA" id="ARBA00012513"/>
    </source>
</evidence>
<dbReference type="PROSITE" id="PS00109">
    <property type="entry name" value="PROTEIN_KINASE_TYR"/>
    <property type="match status" value="1"/>
</dbReference>
<evidence type="ECO:0000256" key="1">
    <source>
        <dbReference type="ARBA" id="ARBA00003747"/>
    </source>
</evidence>
<comment type="function">
    <text evidence="1">Component of the EKC/KEOPS complex that is required for the formation of a threonylcarbamoyl group on adenosine at position 37 (t(6)A37) in tRNAs that read codons beginning with adenine. The complex is probably involved in the transfer of the threonylcarbamoyl moiety of threonylcarbamoyl-AMP (TC-AMP) to the N6 group of A37. BUD32 has ATPase activity in the context of the EKC/KEOPS complex and likely plays a supporting role to the catalytic subunit KAE1. The EKC/KEOPS complex also promotes both telomere uncapping and telomere elongation. The complex is required for efficient recruitment of transcriptional coactivators.</text>
</comment>
<dbReference type="Pfam" id="PF00069">
    <property type="entry name" value="Pkinase"/>
    <property type="match status" value="1"/>
</dbReference>
<comment type="caution">
    <text evidence="12">The sequence shown here is derived from an EMBL/GenBank/DDBJ whole genome shotgun (WGS) entry which is preliminary data.</text>
</comment>
<dbReference type="PANTHER" id="PTHR34706:SF1">
    <property type="entry name" value="VWFA DOMAIN-CONTAINING PROTEIN"/>
    <property type="match status" value="1"/>
</dbReference>
<dbReference type="GO" id="GO:0005524">
    <property type="term" value="F:ATP binding"/>
    <property type="evidence" value="ECO:0007669"/>
    <property type="project" value="InterPro"/>
</dbReference>
<evidence type="ECO:0000256" key="7">
    <source>
        <dbReference type="ARBA" id="ARBA00033194"/>
    </source>
</evidence>
<comment type="subunit">
    <text evidence="2">Component of the EKC/KEOPS complex composed of at least BUD32, CGI121, GON7, KAE1 and PCC1; the whole complex dimerizes.</text>
</comment>
<feature type="domain" description="Protein kinase" evidence="11">
    <location>
        <begin position="535"/>
        <end position="871"/>
    </location>
</feature>
<name>A0A9P7HTR6_9HYPO</name>
<dbReference type="Gene3D" id="1.10.510.10">
    <property type="entry name" value="Transferase(Phosphotransferase) domain 1"/>
    <property type="match status" value="1"/>
</dbReference>
<evidence type="ECO:0000256" key="8">
    <source>
        <dbReference type="ARBA" id="ARBA00047899"/>
    </source>
</evidence>
<organism evidence="12 13">
    <name type="scientific">Fusarium xylarioides</name>
    <dbReference type="NCBI Taxonomy" id="221167"/>
    <lineage>
        <taxon>Eukaryota</taxon>
        <taxon>Fungi</taxon>
        <taxon>Dikarya</taxon>
        <taxon>Ascomycota</taxon>
        <taxon>Pezizomycotina</taxon>
        <taxon>Sordariomycetes</taxon>
        <taxon>Hypocreomycetidae</taxon>
        <taxon>Hypocreales</taxon>
        <taxon>Nectriaceae</taxon>
        <taxon>Fusarium</taxon>
        <taxon>Fusarium fujikuroi species complex</taxon>
    </lineage>
</organism>
<dbReference type="EMBL" id="JADFTT010000200">
    <property type="protein sequence ID" value="KAG5765451.1"/>
    <property type="molecule type" value="Genomic_DNA"/>
</dbReference>
<evidence type="ECO:0000256" key="4">
    <source>
        <dbReference type="ARBA" id="ARBA00013948"/>
    </source>
</evidence>
<dbReference type="InterPro" id="IPR011009">
    <property type="entry name" value="Kinase-like_dom_sf"/>
</dbReference>
<reference evidence="12" key="2">
    <citation type="submission" date="2020-10" db="EMBL/GenBank/DDBJ databases">
        <authorList>
            <person name="Peck L.D."/>
            <person name="Nowell R.W."/>
            <person name="Flood J."/>
            <person name="Ryan M.J."/>
            <person name="Barraclough T.G."/>
        </authorList>
    </citation>
    <scope>NUCLEOTIDE SEQUENCE</scope>
    <source>
        <strain evidence="12">IMI 127659i</strain>
    </source>
</reference>
<evidence type="ECO:0000256" key="10">
    <source>
        <dbReference type="SAM" id="MobiDB-lite"/>
    </source>
</evidence>
<feature type="region of interest" description="Disordered" evidence="10">
    <location>
        <begin position="391"/>
        <end position="412"/>
    </location>
</feature>
<dbReference type="InterPro" id="IPR000719">
    <property type="entry name" value="Prot_kinase_dom"/>
</dbReference>
<evidence type="ECO:0000313" key="12">
    <source>
        <dbReference type="EMBL" id="KAG5765451.1"/>
    </source>
</evidence>
<dbReference type="InterPro" id="IPR008266">
    <property type="entry name" value="Tyr_kinase_AS"/>
</dbReference>
<evidence type="ECO:0000259" key="11">
    <source>
        <dbReference type="PROSITE" id="PS50011"/>
    </source>
</evidence>
<comment type="catalytic activity">
    <reaction evidence="8">
        <text>L-threonyl-[protein] + ATP = O-phospho-L-threonyl-[protein] + ADP + H(+)</text>
        <dbReference type="Rhea" id="RHEA:46608"/>
        <dbReference type="Rhea" id="RHEA-COMP:11060"/>
        <dbReference type="Rhea" id="RHEA-COMP:11605"/>
        <dbReference type="ChEBI" id="CHEBI:15378"/>
        <dbReference type="ChEBI" id="CHEBI:30013"/>
        <dbReference type="ChEBI" id="CHEBI:30616"/>
        <dbReference type="ChEBI" id="CHEBI:61977"/>
        <dbReference type="ChEBI" id="CHEBI:456216"/>
        <dbReference type="EC" id="2.7.11.1"/>
    </reaction>
</comment>
<evidence type="ECO:0000256" key="2">
    <source>
        <dbReference type="ARBA" id="ARBA00011534"/>
    </source>
</evidence>
<sequence length="1213" mass="134468">MLGSVVQLPGLEQRCSTLGCVIKVDSEYYAITTMHMFEPCQSSDESPSVVESDSKSTSDNSTAPTVFTGIDVPLHNNKEMLEPDVHELLAEDDYDITDVQYDSLSEDEDCEADQADDWSLDTGGSTLHQPSDGHYSEDTKQMLALFPNPQQLQASGELDLDWALIKVTNSDHCHLNAFYPSGSRSESVSLGKVARSQPQFETPVLIVTSGKVPQKGFLQPGITFLGGISGKTPSSVWTVVLDDGSSLKKGDSGSVVVDATSYDVYGHVIGCNPLSEIYISPYRAILRQIRRLFPEAAISLPESSSTRLCHSVVTTRTDQCAADPDIAPRLPRDKVLSIPRLEREHGFDAFKCHNEVLPSSSETSNVNEIPNENCSVLHVDDKKSSMRFHGIKKGARGRSSESVPTNPTPPSHDTSILVARFREYLRDNLIDGVNGEGKAVPYIPLSALKTYFTKSHFDTIVRSLKVAHPGITTVTADFHTSYLRILSILLYIGYADSVNWFTSNNLQDSDLPLDERYLQHKPSWFNAFLEHQWKFCPIIISPDGNFKRVLPSKAIFPVTYEKSIPGKNEGPDSPRLWQAKVHPGYSHKLEDDLVVFKVYQGTRGHDMYTAETNIYSKLPLGTDSAITRTFTGFSFPESQRSIAVFEHANGGSLIDFFHTKSPPSSSENILLFWKAMLKLIETVAILHGELSRNSSGLVHQDIRPENILVFSKDEKDSFSSIDFKFNGSTLFEPNRPPFPDPKIALKENRNQMYLPPEYPSNLPAMHSTEADIWSLGAVFSDTLVWSISGEIGRRRYRGRRMIELIDHNPCYHDGAQRLRVVDEFHELALLYKKDDDLITAFMSRTILFKMLAPAGERCTAMEITKSFQAEVKRLQLSLPGLPQLSSPGSVVADMSLARVLPEASRTHPISPMLSGSLESTPSRQPSVFGEQNSSSVADNESSEGEATVEVVYGLLKEKERLNISTSPWANSMMLRGIRDVRKNLAKSRTANSSGDLGRDQIFLVDDFSVMEHHRHQLMKTVRVVSYMCKKAAAADKDGMKLFFASEAAKKPRKFKRSSQIEKAIKHAKVVKGACDMGTRLDSVLRVCDNGKPKPINIIILTNGVWEGTSWGSGAEGVVRTISRKCHDLRASGRELSGLSIQFIQFGDDPKGTENLQRVERANSDLASVRHFTDSVPYIMSAGNHTPETPIPKVSLEDLQSILNAELGVISLGT</sequence>
<accession>A0A9P7HTR6</accession>
<protein>
    <recommendedName>
        <fullName evidence="5">EKC/KEOPS complex subunit BUD32</fullName>
        <ecNumber evidence="3">2.7.11.1</ecNumber>
    </recommendedName>
    <alternativeName>
        <fullName evidence="6 7">Atypical Serine/threonine protein kinase BUD32</fullName>
    </alternativeName>
    <alternativeName>
        <fullName evidence="4">EKC/KEOPS complex subunit bud32</fullName>
    </alternativeName>
</protein>
<dbReference type="Proteomes" id="UP000750502">
    <property type="component" value="Unassembled WGS sequence"/>
</dbReference>
<dbReference type="PROSITE" id="PS50011">
    <property type="entry name" value="PROTEIN_KINASE_DOM"/>
    <property type="match status" value="1"/>
</dbReference>
<evidence type="ECO:0000313" key="13">
    <source>
        <dbReference type="Proteomes" id="UP000750502"/>
    </source>
</evidence>
<reference evidence="12" key="1">
    <citation type="journal article" date="2020" name="bioRxiv">
        <title>Historical genomics reveals the evolutionary mechanisms behind multiple outbreaks of the host-specific coffee wilt pathogen Fusarium xylarioides.</title>
        <authorList>
            <person name="Peck D."/>
            <person name="Nowell R.W."/>
            <person name="Flood J."/>
            <person name="Ryan M.J."/>
            <person name="Barraclough T.G."/>
        </authorList>
    </citation>
    <scope>NUCLEOTIDE SEQUENCE</scope>
    <source>
        <strain evidence="12">IMI 127659i</strain>
    </source>
</reference>
<dbReference type="SUPFAM" id="SSF56112">
    <property type="entry name" value="Protein kinase-like (PK-like)"/>
    <property type="match status" value="1"/>
</dbReference>
<feature type="compositionally biased region" description="Polar residues" evidence="10">
    <location>
        <begin position="916"/>
        <end position="939"/>
    </location>
</feature>
<dbReference type="EC" id="2.7.11.1" evidence="3"/>
<evidence type="ECO:0000256" key="5">
    <source>
        <dbReference type="ARBA" id="ARBA00019973"/>
    </source>
</evidence>
<gene>
    <name evidence="12" type="ORF">H9Q72_006480</name>
</gene>
<feature type="region of interest" description="Disordered" evidence="10">
    <location>
        <begin position="40"/>
        <end position="66"/>
    </location>
</feature>
<dbReference type="AlphaFoldDB" id="A0A9P7HTR6"/>
<feature type="compositionally biased region" description="Low complexity" evidence="10">
    <location>
        <begin position="42"/>
        <end position="59"/>
    </location>
</feature>
<proteinExistence type="predicted"/>
<dbReference type="OrthoDB" id="9992527at2759"/>
<evidence type="ECO:0000256" key="9">
    <source>
        <dbReference type="ARBA" id="ARBA00048679"/>
    </source>
</evidence>
<feature type="region of interest" description="Disordered" evidence="10">
    <location>
        <begin position="907"/>
        <end position="942"/>
    </location>
</feature>
<dbReference type="GO" id="GO:0004674">
    <property type="term" value="F:protein serine/threonine kinase activity"/>
    <property type="evidence" value="ECO:0007669"/>
    <property type="project" value="UniProtKB-EC"/>
</dbReference>